<dbReference type="PANTHER" id="PTHR11977:SF138">
    <property type="entry name" value="VILLIN-4"/>
    <property type="match status" value="1"/>
</dbReference>
<dbReference type="PANTHER" id="PTHR11977">
    <property type="entry name" value="VILLIN"/>
    <property type="match status" value="1"/>
</dbReference>
<accession>A0AAE0AMM2</accession>
<dbReference type="GO" id="GO:0051015">
    <property type="term" value="F:actin filament binding"/>
    <property type="evidence" value="ECO:0007669"/>
    <property type="project" value="InterPro"/>
</dbReference>
<dbReference type="GO" id="GO:0051014">
    <property type="term" value="P:actin filament severing"/>
    <property type="evidence" value="ECO:0007669"/>
    <property type="project" value="TreeGrafter"/>
</dbReference>
<organism evidence="1 2">
    <name type="scientific">Dipteronia sinensis</name>
    <dbReference type="NCBI Taxonomy" id="43782"/>
    <lineage>
        <taxon>Eukaryota</taxon>
        <taxon>Viridiplantae</taxon>
        <taxon>Streptophyta</taxon>
        <taxon>Embryophyta</taxon>
        <taxon>Tracheophyta</taxon>
        <taxon>Spermatophyta</taxon>
        <taxon>Magnoliopsida</taxon>
        <taxon>eudicotyledons</taxon>
        <taxon>Gunneridae</taxon>
        <taxon>Pentapetalae</taxon>
        <taxon>rosids</taxon>
        <taxon>malvids</taxon>
        <taxon>Sapindales</taxon>
        <taxon>Sapindaceae</taxon>
        <taxon>Hippocastanoideae</taxon>
        <taxon>Acereae</taxon>
        <taxon>Dipteronia</taxon>
    </lineage>
</organism>
<comment type="caution">
    <text evidence="1">The sequence shown here is derived from an EMBL/GenBank/DDBJ whole genome shotgun (WGS) entry which is preliminary data.</text>
</comment>
<dbReference type="Gene3D" id="3.40.20.10">
    <property type="entry name" value="Severin"/>
    <property type="match status" value="1"/>
</dbReference>
<keyword evidence="2" id="KW-1185">Reference proteome</keyword>
<dbReference type="Proteomes" id="UP001281410">
    <property type="component" value="Unassembled WGS sequence"/>
</dbReference>
<reference evidence="1" key="1">
    <citation type="journal article" date="2023" name="Plant J.">
        <title>Genome sequences and population genomics provide insights into the demographic history, inbreeding, and mutation load of two 'living fossil' tree species of Dipteronia.</title>
        <authorList>
            <person name="Feng Y."/>
            <person name="Comes H.P."/>
            <person name="Chen J."/>
            <person name="Zhu S."/>
            <person name="Lu R."/>
            <person name="Zhang X."/>
            <person name="Li P."/>
            <person name="Qiu J."/>
            <person name="Olsen K.M."/>
            <person name="Qiu Y."/>
        </authorList>
    </citation>
    <scope>NUCLEOTIDE SEQUENCE</scope>
    <source>
        <strain evidence="1">NBL</strain>
    </source>
</reference>
<dbReference type="SUPFAM" id="SSF55753">
    <property type="entry name" value="Actin depolymerizing proteins"/>
    <property type="match status" value="1"/>
</dbReference>
<dbReference type="AlphaFoldDB" id="A0AAE0AMM2"/>
<gene>
    <name evidence="1" type="ORF">Dsin_014219</name>
</gene>
<evidence type="ECO:0000313" key="2">
    <source>
        <dbReference type="Proteomes" id="UP001281410"/>
    </source>
</evidence>
<dbReference type="EMBL" id="JANJYJ010000004">
    <property type="protein sequence ID" value="KAK3220249.1"/>
    <property type="molecule type" value="Genomic_DNA"/>
</dbReference>
<dbReference type="InterPro" id="IPR029006">
    <property type="entry name" value="ADF-H/Gelsolin-like_dom_sf"/>
</dbReference>
<protein>
    <submittedName>
        <fullName evidence="1">Uncharacterized protein</fullName>
    </submittedName>
</protein>
<dbReference type="InterPro" id="IPR007122">
    <property type="entry name" value="Villin/Gelsolin"/>
</dbReference>
<sequence>MEERAFAISMASKMDESNEFCSARARIYEGHETILFFSIFRNFIVFKGGRIDGYKNFITEKEIPDETYQEDGVTLFRVQGSGPENMQAIHVDPVSLLSTISISS</sequence>
<evidence type="ECO:0000313" key="1">
    <source>
        <dbReference type="EMBL" id="KAK3220249.1"/>
    </source>
</evidence>
<proteinExistence type="predicted"/>
<name>A0AAE0AMM2_9ROSI</name>